<accession>A0ABS8V9X7</accession>
<reference evidence="2 3" key="1">
    <citation type="journal article" date="2021" name="BMC Genomics">
        <title>Datura genome reveals duplications of psychoactive alkaloid biosynthetic genes and high mutation rate following tissue culture.</title>
        <authorList>
            <person name="Rajewski A."/>
            <person name="Carter-House D."/>
            <person name="Stajich J."/>
            <person name="Litt A."/>
        </authorList>
    </citation>
    <scope>NUCLEOTIDE SEQUENCE [LARGE SCALE GENOMIC DNA]</scope>
    <source>
        <strain evidence="2">AR-01</strain>
    </source>
</reference>
<keyword evidence="3" id="KW-1185">Reference proteome</keyword>
<evidence type="ECO:0000313" key="3">
    <source>
        <dbReference type="Proteomes" id="UP000823775"/>
    </source>
</evidence>
<evidence type="ECO:0000256" key="1">
    <source>
        <dbReference type="SAM" id="MobiDB-lite"/>
    </source>
</evidence>
<gene>
    <name evidence="2" type="ORF">HAX54_031898</name>
</gene>
<organism evidence="2 3">
    <name type="scientific">Datura stramonium</name>
    <name type="common">Jimsonweed</name>
    <name type="synonym">Common thornapple</name>
    <dbReference type="NCBI Taxonomy" id="4076"/>
    <lineage>
        <taxon>Eukaryota</taxon>
        <taxon>Viridiplantae</taxon>
        <taxon>Streptophyta</taxon>
        <taxon>Embryophyta</taxon>
        <taxon>Tracheophyta</taxon>
        <taxon>Spermatophyta</taxon>
        <taxon>Magnoliopsida</taxon>
        <taxon>eudicotyledons</taxon>
        <taxon>Gunneridae</taxon>
        <taxon>Pentapetalae</taxon>
        <taxon>asterids</taxon>
        <taxon>lamiids</taxon>
        <taxon>Solanales</taxon>
        <taxon>Solanaceae</taxon>
        <taxon>Solanoideae</taxon>
        <taxon>Datureae</taxon>
        <taxon>Datura</taxon>
    </lineage>
</organism>
<feature type="compositionally biased region" description="Polar residues" evidence="1">
    <location>
        <begin position="79"/>
        <end position="108"/>
    </location>
</feature>
<name>A0ABS8V9X7_DATST</name>
<sequence length="149" mass="16318">LARDKIFRSDGRFAFDIKVDGSSRGIFKDFKSLNTHSSHSKVESRIKALKGKAREFIFFNLGFSILSLSSSFQIMPPTRTASQRNIPPQTRMQTQNGPHTLVQGSNIGAQDAPTISGRDLETPIPHPPGRQNSTPTSLGSHDSGASRIK</sequence>
<proteinExistence type="predicted"/>
<comment type="caution">
    <text evidence="2">The sequence shown here is derived from an EMBL/GenBank/DDBJ whole genome shotgun (WGS) entry which is preliminary data.</text>
</comment>
<dbReference type="EMBL" id="JACEIK010004047">
    <property type="protein sequence ID" value="MCD9643985.1"/>
    <property type="molecule type" value="Genomic_DNA"/>
</dbReference>
<feature type="compositionally biased region" description="Polar residues" evidence="1">
    <location>
        <begin position="130"/>
        <end position="140"/>
    </location>
</feature>
<feature type="non-terminal residue" evidence="2">
    <location>
        <position position="1"/>
    </location>
</feature>
<feature type="region of interest" description="Disordered" evidence="1">
    <location>
        <begin position="78"/>
        <end position="149"/>
    </location>
</feature>
<protein>
    <submittedName>
        <fullName evidence="2">Uncharacterized protein</fullName>
    </submittedName>
</protein>
<dbReference type="Proteomes" id="UP000823775">
    <property type="component" value="Unassembled WGS sequence"/>
</dbReference>
<evidence type="ECO:0000313" key="2">
    <source>
        <dbReference type="EMBL" id="MCD9643985.1"/>
    </source>
</evidence>